<gene>
    <name evidence="2" type="ORF">HY768_00740</name>
</gene>
<accession>A0A933MIL4</accession>
<name>A0A933MIL4_UNCT6</name>
<feature type="chain" id="PRO_5036795749" evidence="1">
    <location>
        <begin position="22"/>
        <end position="283"/>
    </location>
</feature>
<evidence type="ECO:0000313" key="3">
    <source>
        <dbReference type="Proteomes" id="UP000736328"/>
    </source>
</evidence>
<evidence type="ECO:0000313" key="2">
    <source>
        <dbReference type="EMBL" id="MBI4725749.1"/>
    </source>
</evidence>
<proteinExistence type="predicted"/>
<comment type="caution">
    <text evidence="2">The sequence shown here is derived from an EMBL/GenBank/DDBJ whole genome shotgun (WGS) entry which is preliminary data.</text>
</comment>
<dbReference type="Proteomes" id="UP000736328">
    <property type="component" value="Unassembled WGS sequence"/>
</dbReference>
<protein>
    <submittedName>
        <fullName evidence="2">Uncharacterized protein</fullName>
    </submittedName>
</protein>
<dbReference type="PROSITE" id="PS51257">
    <property type="entry name" value="PROKAR_LIPOPROTEIN"/>
    <property type="match status" value="1"/>
</dbReference>
<sequence>MKTRSGIFILALILAISGCSKDEPTATGGSVLPSSYLMPDSVGQSWHYNGYETILGYDTLGNKTDSSTYIFSLDINIISRDTINGYQTFTTELACHGDTSFWGSEKDTGRVRYAQNDTLLAEVAYVPGTPGGPKQKGLRLIRFGGKIYNDIGELRNAVLFGSGSGGKYDTTLIPYDPPRILLDYPLSRGKEWVHYNTAWLSHRKVEKTERTIVNGHYYYCWKIKSLLDVDGDSNWDTDIIWYDWYNNSGMVKRHLEMQGVWIGPAGELLGTFVYVEHYELANP</sequence>
<organism evidence="2 3">
    <name type="scientific">candidate division TA06 bacterium</name>
    <dbReference type="NCBI Taxonomy" id="2250710"/>
    <lineage>
        <taxon>Bacteria</taxon>
        <taxon>Bacteria division TA06</taxon>
    </lineage>
</organism>
<keyword evidence="1" id="KW-0732">Signal</keyword>
<dbReference type="EMBL" id="JACQXR010000008">
    <property type="protein sequence ID" value="MBI4725749.1"/>
    <property type="molecule type" value="Genomic_DNA"/>
</dbReference>
<evidence type="ECO:0000256" key="1">
    <source>
        <dbReference type="SAM" id="SignalP"/>
    </source>
</evidence>
<feature type="signal peptide" evidence="1">
    <location>
        <begin position="1"/>
        <end position="21"/>
    </location>
</feature>
<reference evidence="2" key="1">
    <citation type="submission" date="2020-07" db="EMBL/GenBank/DDBJ databases">
        <title>Huge and variable diversity of episymbiotic CPR bacteria and DPANN archaea in groundwater ecosystems.</title>
        <authorList>
            <person name="He C.Y."/>
            <person name="Keren R."/>
            <person name="Whittaker M."/>
            <person name="Farag I.F."/>
            <person name="Doudna J."/>
            <person name="Cate J.H.D."/>
            <person name="Banfield J.F."/>
        </authorList>
    </citation>
    <scope>NUCLEOTIDE SEQUENCE</scope>
    <source>
        <strain evidence="2">NC_groundwater_1520_Pr4_B-0.1um_53_5</strain>
    </source>
</reference>
<dbReference type="AlphaFoldDB" id="A0A933MIL4"/>